<dbReference type="GO" id="GO:0016052">
    <property type="term" value="P:carbohydrate catabolic process"/>
    <property type="evidence" value="ECO:0007669"/>
    <property type="project" value="TreeGrafter"/>
</dbReference>
<dbReference type="Gene3D" id="3.20.20.80">
    <property type="entry name" value="Glycosidases"/>
    <property type="match status" value="1"/>
</dbReference>
<sequence>MSGFKKNFLWGSAIAANQVEGAWDINGKGPSTADMFTSGSQKDPRIFTEKVENDKYYPSHDGVDFYHHYKEDIKLAAEEGLKAFRFSINWTRIFPTGMEGKPNEEGLKFYDKVLDELIKYKIEPIVTISHFEIPYGLVKELNGWASRRTIDYFVNYCESIFDRYQNKVKYWLTFNEINNSTTVAGPLISLGLLQGYRGTVFDYHCDMQTRLQALHHQLVASAKVVILAHNKYPQFKMGNMVAFIPYYPYTSDPKDVLEAEKQMNILDWYVSDVQVKGSYPYFAKKYWNDNNIKLNITPKDEEILKDGTVDFYSLSYYMSMCAGLQKDVDTSAGNFIDGMSNPYLKASDWGWQLDPDGLRYSLNQIYSRYQIPIMVVENGLGAIDKVTEDGKIHDTYRIDYLRSHIKAMREAVDDGVDLIGYTSWSFIDLVSASTGEMSKRYGLVYIDKQDNGKGTFNRLKKDSYFWYQNVIKSNGKNMY</sequence>
<accession>A0A9D1ZNX7</accession>
<dbReference type="PANTHER" id="PTHR10353">
    <property type="entry name" value="GLYCOSYL HYDROLASE"/>
    <property type="match status" value="1"/>
</dbReference>
<dbReference type="InterPro" id="IPR033132">
    <property type="entry name" value="GH_1_N_CS"/>
</dbReference>
<dbReference type="GO" id="GO:0005829">
    <property type="term" value="C:cytosol"/>
    <property type="evidence" value="ECO:0007669"/>
    <property type="project" value="TreeGrafter"/>
</dbReference>
<comment type="caution">
    <text evidence="5">The sequence shown here is derived from an EMBL/GenBank/DDBJ whole genome shotgun (WGS) entry which is preliminary data.</text>
</comment>
<protein>
    <submittedName>
        <fullName evidence="5">Family 1 glycosylhydrolase</fullName>
    </submittedName>
</protein>
<dbReference type="FunFam" id="3.20.20.80:FF:000004">
    <property type="entry name" value="Beta-glucosidase 6-phospho-beta-glucosidase"/>
    <property type="match status" value="1"/>
</dbReference>
<evidence type="ECO:0000313" key="6">
    <source>
        <dbReference type="Proteomes" id="UP000824013"/>
    </source>
</evidence>
<evidence type="ECO:0000313" key="5">
    <source>
        <dbReference type="EMBL" id="HIY92771.1"/>
    </source>
</evidence>
<organism evidence="5 6">
    <name type="scientific">Candidatus Companilactobacillus pullicola</name>
    <dbReference type="NCBI Taxonomy" id="2838523"/>
    <lineage>
        <taxon>Bacteria</taxon>
        <taxon>Bacillati</taxon>
        <taxon>Bacillota</taxon>
        <taxon>Bacilli</taxon>
        <taxon>Lactobacillales</taxon>
        <taxon>Lactobacillaceae</taxon>
        <taxon>Companilactobacillus</taxon>
    </lineage>
</organism>
<comment type="similarity">
    <text evidence="1 4">Belongs to the glycosyl hydrolase 1 family.</text>
</comment>
<dbReference type="SUPFAM" id="SSF51445">
    <property type="entry name" value="(Trans)glycosidases"/>
    <property type="match status" value="1"/>
</dbReference>
<proteinExistence type="inferred from homology"/>
<dbReference type="PANTHER" id="PTHR10353:SF296">
    <property type="entry name" value="6-PHOSPHO-BETA-GLUCOSIDASE"/>
    <property type="match status" value="1"/>
</dbReference>
<dbReference type="PRINTS" id="PR00131">
    <property type="entry name" value="GLHYDRLASE1"/>
</dbReference>
<dbReference type="Proteomes" id="UP000824013">
    <property type="component" value="Unassembled WGS sequence"/>
</dbReference>
<keyword evidence="3" id="KW-0326">Glycosidase</keyword>
<keyword evidence="2" id="KW-0378">Hydrolase</keyword>
<dbReference type="InterPro" id="IPR017853">
    <property type="entry name" value="GH"/>
</dbReference>
<evidence type="ECO:0000256" key="1">
    <source>
        <dbReference type="ARBA" id="ARBA00010838"/>
    </source>
</evidence>
<gene>
    <name evidence="5" type="ORF">H9820_07510</name>
</gene>
<evidence type="ECO:0000256" key="4">
    <source>
        <dbReference type="RuleBase" id="RU003690"/>
    </source>
</evidence>
<evidence type="ECO:0000256" key="3">
    <source>
        <dbReference type="ARBA" id="ARBA00023295"/>
    </source>
</evidence>
<dbReference type="InterPro" id="IPR001360">
    <property type="entry name" value="Glyco_hydro_1"/>
</dbReference>
<dbReference type="AlphaFoldDB" id="A0A9D1ZNX7"/>
<evidence type="ECO:0000256" key="2">
    <source>
        <dbReference type="ARBA" id="ARBA00022801"/>
    </source>
</evidence>
<name>A0A9D1ZNX7_9LACO</name>
<dbReference type="EMBL" id="DXCM01000054">
    <property type="protein sequence ID" value="HIY92771.1"/>
    <property type="molecule type" value="Genomic_DNA"/>
</dbReference>
<dbReference type="GO" id="GO:0008422">
    <property type="term" value="F:beta-glucosidase activity"/>
    <property type="evidence" value="ECO:0007669"/>
    <property type="project" value="TreeGrafter"/>
</dbReference>
<reference evidence="5" key="1">
    <citation type="journal article" date="2021" name="PeerJ">
        <title>Extensive microbial diversity within the chicken gut microbiome revealed by metagenomics and culture.</title>
        <authorList>
            <person name="Gilroy R."/>
            <person name="Ravi A."/>
            <person name="Getino M."/>
            <person name="Pursley I."/>
            <person name="Horton D.L."/>
            <person name="Alikhan N.F."/>
            <person name="Baker D."/>
            <person name="Gharbi K."/>
            <person name="Hall N."/>
            <person name="Watson M."/>
            <person name="Adriaenssens E.M."/>
            <person name="Foster-Nyarko E."/>
            <person name="Jarju S."/>
            <person name="Secka A."/>
            <person name="Antonio M."/>
            <person name="Oren A."/>
            <person name="Chaudhuri R.R."/>
            <person name="La Ragione R."/>
            <person name="Hildebrand F."/>
            <person name="Pallen M.J."/>
        </authorList>
    </citation>
    <scope>NUCLEOTIDE SEQUENCE</scope>
    <source>
        <strain evidence="5">3204</strain>
    </source>
</reference>
<dbReference type="Pfam" id="PF00232">
    <property type="entry name" value="Glyco_hydro_1"/>
    <property type="match status" value="1"/>
</dbReference>
<dbReference type="PROSITE" id="PS00653">
    <property type="entry name" value="GLYCOSYL_HYDROL_F1_2"/>
    <property type="match status" value="1"/>
</dbReference>
<reference evidence="5" key="2">
    <citation type="submission" date="2021-04" db="EMBL/GenBank/DDBJ databases">
        <authorList>
            <person name="Gilroy R."/>
        </authorList>
    </citation>
    <scope>NUCLEOTIDE SEQUENCE</scope>
    <source>
        <strain evidence="5">3204</strain>
    </source>
</reference>